<dbReference type="EMBL" id="KL197709">
    <property type="protein sequence ID" value="KDQ63937.1"/>
    <property type="molecule type" value="Genomic_DNA"/>
</dbReference>
<name>A0A067QKC4_9AGAM</name>
<reference evidence="4" key="1">
    <citation type="journal article" date="2014" name="Proc. Natl. Acad. Sci. U.S.A.">
        <title>Extensive sampling of basidiomycete genomes demonstrates inadequacy of the white-rot/brown-rot paradigm for wood decay fungi.</title>
        <authorList>
            <person name="Riley R."/>
            <person name="Salamov A.A."/>
            <person name="Brown D.W."/>
            <person name="Nagy L.G."/>
            <person name="Floudas D."/>
            <person name="Held B.W."/>
            <person name="Levasseur A."/>
            <person name="Lombard V."/>
            <person name="Morin E."/>
            <person name="Otillar R."/>
            <person name="Lindquist E.A."/>
            <person name="Sun H."/>
            <person name="LaButti K.M."/>
            <person name="Schmutz J."/>
            <person name="Jabbour D."/>
            <person name="Luo H."/>
            <person name="Baker S.E."/>
            <person name="Pisabarro A.G."/>
            <person name="Walton J.D."/>
            <person name="Blanchette R.A."/>
            <person name="Henrissat B."/>
            <person name="Martin F."/>
            <person name="Cullen D."/>
            <person name="Hibbett D.S."/>
            <person name="Grigoriev I.V."/>
        </authorList>
    </citation>
    <scope>NUCLEOTIDE SEQUENCE [LARGE SCALE GENOMIC DNA]</scope>
    <source>
        <strain evidence="4">MUCL 33604</strain>
    </source>
</reference>
<dbReference type="SUPFAM" id="SSF54695">
    <property type="entry name" value="POZ domain"/>
    <property type="match status" value="1"/>
</dbReference>
<dbReference type="OrthoDB" id="3357985at2759"/>
<evidence type="ECO:0000256" key="1">
    <source>
        <dbReference type="SAM" id="MobiDB-lite"/>
    </source>
</evidence>
<dbReference type="AlphaFoldDB" id="A0A067QKC4"/>
<dbReference type="InterPro" id="IPR011333">
    <property type="entry name" value="SKP1/BTB/POZ_sf"/>
</dbReference>
<accession>A0A067QKC4</accession>
<keyword evidence="4" id="KW-1185">Reference proteome</keyword>
<dbReference type="InParanoid" id="A0A067QKC4"/>
<sequence>MADAKMIEPPVSSTENHDEIKLGPPPFDVEDADVVLRSSDHVDFRVYKLILSLASPFFKTLFTIPQPRSEGAGTAGVLADRMDDVPVVPISETAPTLDAVLRLVYPIEDAVLDTLTHIRPVLAAAIKYELEEATIVLAGRLLALSAGGSTPIGVFATLCHHRLGEEARVAAKYCLREPFADLLNQMTLPDIYLTSAAPSYLRLLQYHSRCSQILGKITPGELFTAARHWLPDCRACGAMFTISPPGQIGLLPVEIRYRPKFWHLFNQNLIERLKIRPCGDKVMDLELLVLSLAVRCPNCPVDASQRILTYRESVKVVIDEKVSSVELDLGF</sequence>
<organism evidence="3 4">
    <name type="scientific">Jaapia argillacea MUCL 33604</name>
    <dbReference type="NCBI Taxonomy" id="933084"/>
    <lineage>
        <taxon>Eukaryota</taxon>
        <taxon>Fungi</taxon>
        <taxon>Dikarya</taxon>
        <taxon>Basidiomycota</taxon>
        <taxon>Agaricomycotina</taxon>
        <taxon>Agaricomycetes</taxon>
        <taxon>Agaricomycetidae</taxon>
        <taxon>Jaapiales</taxon>
        <taxon>Jaapiaceae</taxon>
        <taxon>Jaapia</taxon>
    </lineage>
</organism>
<protein>
    <recommendedName>
        <fullName evidence="2">BTB domain-containing protein</fullName>
    </recommendedName>
</protein>
<dbReference type="CDD" id="cd18186">
    <property type="entry name" value="BTB_POZ_ZBTB_KLHL-like"/>
    <property type="match status" value="1"/>
</dbReference>
<feature type="region of interest" description="Disordered" evidence="1">
    <location>
        <begin position="1"/>
        <end position="24"/>
    </location>
</feature>
<evidence type="ECO:0000313" key="3">
    <source>
        <dbReference type="EMBL" id="KDQ63937.1"/>
    </source>
</evidence>
<evidence type="ECO:0000313" key="4">
    <source>
        <dbReference type="Proteomes" id="UP000027265"/>
    </source>
</evidence>
<dbReference type="Pfam" id="PF00651">
    <property type="entry name" value="BTB"/>
    <property type="match status" value="1"/>
</dbReference>
<dbReference type="PROSITE" id="PS50097">
    <property type="entry name" value="BTB"/>
    <property type="match status" value="1"/>
</dbReference>
<dbReference type="Proteomes" id="UP000027265">
    <property type="component" value="Unassembled WGS sequence"/>
</dbReference>
<dbReference type="HOGENOM" id="CLU_052397_0_1_1"/>
<gene>
    <name evidence="3" type="ORF">JAAARDRAFT_201414</name>
</gene>
<proteinExistence type="predicted"/>
<feature type="domain" description="BTB" evidence="2">
    <location>
        <begin position="32"/>
        <end position="105"/>
    </location>
</feature>
<dbReference type="Gene3D" id="3.30.710.10">
    <property type="entry name" value="Potassium Channel Kv1.1, Chain A"/>
    <property type="match status" value="1"/>
</dbReference>
<dbReference type="SMART" id="SM00225">
    <property type="entry name" value="BTB"/>
    <property type="match status" value="1"/>
</dbReference>
<evidence type="ECO:0000259" key="2">
    <source>
        <dbReference type="PROSITE" id="PS50097"/>
    </source>
</evidence>
<dbReference type="InterPro" id="IPR000210">
    <property type="entry name" value="BTB/POZ_dom"/>
</dbReference>